<dbReference type="EMBL" id="CP060783">
    <property type="protein sequence ID" value="QNP50127.1"/>
    <property type="molecule type" value="Genomic_DNA"/>
</dbReference>
<keyword evidence="1" id="KW-0732">Signal</keyword>
<feature type="signal peptide" evidence="1">
    <location>
        <begin position="1"/>
        <end position="32"/>
    </location>
</feature>
<dbReference type="RefSeq" id="WP_187725665.1">
    <property type="nucleotide sequence ID" value="NZ_CP060783.1"/>
</dbReference>
<proteinExistence type="predicted"/>
<organism evidence="3 4">
    <name type="scientific">Diaphorobacter aerolatus</name>
    <dbReference type="NCBI Taxonomy" id="1288495"/>
    <lineage>
        <taxon>Bacteria</taxon>
        <taxon>Pseudomonadati</taxon>
        <taxon>Pseudomonadota</taxon>
        <taxon>Betaproteobacteria</taxon>
        <taxon>Burkholderiales</taxon>
        <taxon>Comamonadaceae</taxon>
        <taxon>Diaphorobacter</taxon>
    </lineage>
</organism>
<dbReference type="Pfam" id="PF13449">
    <property type="entry name" value="Phytase-like"/>
    <property type="match status" value="1"/>
</dbReference>
<evidence type="ECO:0000313" key="4">
    <source>
        <dbReference type="Proteomes" id="UP000516028"/>
    </source>
</evidence>
<keyword evidence="4" id="KW-1185">Reference proteome</keyword>
<dbReference type="KEGG" id="daer:H9K75_10025"/>
<dbReference type="AlphaFoldDB" id="A0A7H0GPB1"/>
<feature type="domain" description="Phytase-like" evidence="2">
    <location>
        <begin position="68"/>
        <end position="386"/>
    </location>
</feature>
<name>A0A7H0GPB1_9BURK</name>
<evidence type="ECO:0000256" key="1">
    <source>
        <dbReference type="SAM" id="SignalP"/>
    </source>
</evidence>
<dbReference type="PANTHER" id="PTHR37957:SF1">
    <property type="entry name" value="PHYTASE-LIKE DOMAIN-CONTAINING PROTEIN"/>
    <property type="match status" value="1"/>
</dbReference>
<reference evidence="3 4" key="1">
    <citation type="submission" date="2020-08" db="EMBL/GenBank/DDBJ databases">
        <title>Genome sequence of Diaphorobacter aerolatus KACC 16536T.</title>
        <authorList>
            <person name="Hyun D.-W."/>
            <person name="Bae J.-W."/>
        </authorList>
    </citation>
    <scope>NUCLEOTIDE SEQUENCE [LARGE SCALE GENOMIC DNA]</scope>
    <source>
        <strain evidence="3 4">KACC 16536</strain>
    </source>
</reference>
<gene>
    <name evidence="3" type="ORF">H9K75_10025</name>
</gene>
<dbReference type="InterPro" id="IPR027372">
    <property type="entry name" value="Phytase-like_dom"/>
</dbReference>
<evidence type="ECO:0000259" key="2">
    <source>
        <dbReference type="Pfam" id="PF13449"/>
    </source>
</evidence>
<evidence type="ECO:0000313" key="3">
    <source>
        <dbReference type="EMBL" id="QNP50127.1"/>
    </source>
</evidence>
<protein>
    <submittedName>
        <fullName evidence="3">Esterase-like activity of phytase family protein</fullName>
    </submittedName>
</protein>
<dbReference type="PROSITE" id="PS51257">
    <property type="entry name" value="PROKAR_LIPOPROTEIN"/>
    <property type="match status" value="1"/>
</dbReference>
<sequence length="406" mass="43856">MSARPSRARRLAGLCWLLVAAHWLTACSVATTAPPHLFTHCNAAAGAPQFRLLGEVRWDVDAQYGGVPVGGLSSIDWDAARGQFVMVSDDRSVHGPARFYSARMRYDASGLHEVWLTGMHGLRGPDQQTYANARQARPHVPVPDAEALRIVPGTDRMLWTSEGDFARGFGPELNEIGSDGRWIGEWPLPSMLRPPANPIEAANTGPRNAFTLEGMSFSPDGRTLWLSMEGALRQDGAMPSPGHSGAPVRITALDAKTSPHAPIRQIAYQPDALADDIALLPQRAINGVSDILADGPDHLLVLERSFSLGQGWGARLYRIDIRPGAATDVLPMQALVPGQYRSADKTLVLDFARLGLRSLDNLEGMSWGPPLPGGERVLVLVSDNNFNPAEVTQFIALAEQTVCTAD</sequence>
<dbReference type="Proteomes" id="UP000516028">
    <property type="component" value="Chromosome"/>
</dbReference>
<accession>A0A7H0GPB1</accession>
<dbReference type="PANTHER" id="PTHR37957">
    <property type="entry name" value="BLR7070 PROTEIN"/>
    <property type="match status" value="1"/>
</dbReference>
<feature type="chain" id="PRO_5028852165" evidence="1">
    <location>
        <begin position="33"/>
        <end position="406"/>
    </location>
</feature>